<evidence type="ECO:0000313" key="1">
    <source>
        <dbReference type="EMBL" id="KAH9318205.1"/>
    </source>
</evidence>
<keyword evidence="2" id="KW-1185">Reference proteome</keyword>
<feature type="non-terminal residue" evidence="1">
    <location>
        <position position="76"/>
    </location>
</feature>
<reference evidence="1 2" key="1">
    <citation type="journal article" date="2021" name="Nat. Plants">
        <title>The Taxus genome provides insights into paclitaxel biosynthesis.</title>
        <authorList>
            <person name="Xiong X."/>
            <person name="Gou J."/>
            <person name="Liao Q."/>
            <person name="Li Y."/>
            <person name="Zhou Q."/>
            <person name="Bi G."/>
            <person name="Li C."/>
            <person name="Du R."/>
            <person name="Wang X."/>
            <person name="Sun T."/>
            <person name="Guo L."/>
            <person name="Liang H."/>
            <person name="Lu P."/>
            <person name="Wu Y."/>
            <person name="Zhang Z."/>
            <person name="Ro D.K."/>
            <person name="Shang Y."/>
            <person name="Huang S."/>
            <person name="Yan J."/>
        </authorList>
    </citation>
    <scope>NUCLEOTIDE SEQUENCE [LARGE SCALE GENOMIC DNA]</scope>
    <source>
        <strain evidence="1">Ta-2019</strain>
    </source>
</reference>
<organism evidence="1 2">
    <name type="scientific">Taxus chinensis</name>
    <name type="common">Chinese yew</name>
    <name type="synonym">Taxus wallichiana var. chinensis</name>
    <dbReference type="NCBI Taxonomy" id="29808"/>
    <lineage>
        <taxon>Eukaryota</taxon>
        <taxon>Viridiplantae</taxon>
        <taxon>Streptophyta</taxon>
        <taxon>Embryophyta</taxon>
        <taxon>Tracheophyta</taxon>
        <taxon>Spermatophyta</taxon>
        <taxon>Pinopsida</taxon>
        <taxon>Pinidae</taxon>
        <taxon>Conifers II</taxon>
        <taxon>Cupressales</taxon>
        <taxon>Taxaceae</taxon>
        <taxon>Taxus</taxon>
    </lineage>
</organism>
<comment type="caution">
    <text evidence="1">The sequence shown here is derived from an EMBL/GenBank/DDBJ whole genome shotgun (WGS) entry which is preliminary data.</text>
</comment>
<name>A0AA38GB13_TAXCH</name>
<accession>A0AA38GB13</accession>
<feature type="non-terminal residue" evidence="1">
    <location>
        <position position="1"/>
    </location>
</feature>
<dbReference type="Proteomes" id="UP000824469">
    <property type="component" value="Unassembled WGS sequence"/>
</dbReference>
<sequence>LVSLVIGDVGVVLVYIHLKPNLENKKYVENEFTYPEPPKGKHTIENVPTPQLVETVLVDEEEKKQEDSVGLEHRGR</sequence>
<evidence type="ECO:0000313" key="2">
    <source>
        <dbReference type="Proteomes" id="UP000824469"/>
    </source>
</evidence>
<protein>
    <submittedName>
        <fullName evidence="1">Uncharacterized protein</fullName>
    </submittedName>
</protein>
<dbReference type="AlphaFoldDB" id="A0AA38GB13"/>
<gene>
    <name evidence="1" type="ORF">KI387_019974</name>
</gene>
<proteinExistence type="predicted"/>
<dbReference type="EMBL" id="JAHRHJ020000004">
    <property type="protein sequence ID" value="KAH9318205.1"/>
    <property type="molecule type" value="Genomic_DNA"/>
</dbReference>